<dbReference type="Pfam" id="PF08282">
    <property type="entry name" value="Hydrolase_3"/>
    <property type="match status" value="1"/>
</dbReference>
<dbReference type="GO" id="GO:0000287">
    <property type="term" value="F:magnesium ion binding"/>
    <property type="evidence" value="ECO:0007669"/>
    <property type="project" value="TreeGrafter"/>
</dbReference>
<dbReference type="PANTHER" id="PTHR10000">
    <property type="entry name" value="PHOSPHOSERINE PHOSPHATASE"/>
    <property type="match status" value="1"/>
</dbReference>
<evidence type="ECO:0000313" key="1">
    <source>
        <dbReference type="EMBL" id="MCC2128584.1"/>
    </source>
</evidence>
<name>A0AAE3DET1_9FIRM</name>
<dbReference type="SUPFAM" id="SSF56784">
    <property type="entry name" value="HAD-like"/>
    <property type="match status" value="1"/>
</dbReference>
<dbReference type="AlphaFoldDB" id="A0AAE3DET1"/>
<dbReference type="InterPro" id="IPR023214">
    <property type="entry name" value="HAD_sf"/>
</dbReference>
<dbReference type="RefSeq" id="WP_302927945.1">
    <property type="nucleotide sequence ID" value="NZ_JAJEPW010000006.1"/>
</dbReference>
<dbReference type="InterPro" id="IPR036412">
    <property type="entry name" value="HAD-like_sf"/>
</dbReference>
<dbReference type="EMBL" id="JAJEPW010000006">
    <property type="protein sequence ID" value="MCC2128584.1"/>
    <property type="molecule type" value="Genomic_DNA"/>
</dbReference>
<dbReference type="Gene3D" id="3.40.50.1000">
    <property type="entry name" value="HAD superfamily/HAD-like"/>
    <property type="match status" value="1"/>
</dbReference>
<dbReference type="GO" id="GO:0005829">
    <property type="term" value="C:cytosol"/>
    <property type="evidence" value="ECO:0007669"/>
    <property type="project" value="TreeGrafter"/>
</dbReference>
<dbReference type="GO" id="GO:0016791">
    <property type="term" value="F:phosphatase activity"/>
    <property type="evidence" value="ECO:0007669"/>
    <property type="project" value="TreeGrafter"/>
</dbReference>
<protein>
    <submittedName>
        <fullName evidence="1">Cof-type HAD-IIB family hydrolase</fullName>
    </submittedName>
</protein>
<accession>A0AAE3DET1</accession>
<dbReference type="PANTHER" id="PTHR10000:SF25">
    <property type="entry name" value="PHOSPHATASE YKRA-RELATED"/>
    <property type="match status" value="1"/>
</dbReference>
<keyword evidence="2" id="KW-1185">Reference proteome</keyword>
<proteinExistence type="predicted"/>
<sequence length="262" mass="28697">MSIIFFDIDGTVMDLDGTIPPSAVTAVRRLRQAGHHCVINTGRPRLALDPQLMDMDFDGLVCSCGQYIQLDGKIIRHVGFDRETSRKILEIGRRCRVDMYFEEAERIWCDTPHGVVNRELRGAIARLEARGVRVGQPDGDPDFHFDKVCVLTAPDSLREEFLAEVAPMCQVIDRGNMLELPVRGYSKASGCLAVAQALGEDLADCYAIGDSANDLEMLQCVGHPLVMGNAPARVQAVAEYVTGTPAEDGLYHAMVHAGLLAE</sequence>
<dbReference type="Proteomes" id="UP001199319">
    <property type="component" value="Unassembled WGS sequence"/>
</dbReference>
<keyword evidence="1" id="KW-0378">Hydrolase</keyword>
<evidence type="ECO:0000313" key="2">
    <source>
        <dbReference type="Proteomes" id="UP001199319"/>
    </source>
</evidence>
<reference evidence="1" key="1">
    <citation type="submission" date="2021-10" db="EMBL/GenBank/DDBJ databases">
        <title>Anaerobic single-cell dispensing facilitates the cultivation of human gut bacteria.</title>
        <authorList>
            <person name="Afrizal A."/>
        </authorList>
    </citation>
    <scope>NUCLEOTIDE SEQUENCE</scope>
    <source>
        <strain evidence="1">CLA-AA-H272</strain>
    </source>
</reference>
<gene>
    <name evidence="1" type="ORF">LKD37_03445</name>
</gene>
<comment type="caution">
    <text evidence="1">The sequence shown here is derived from an EMBL/GenBank/DDBJ whole genome shotgun (WGS) entry which is preliminary data.</text>
</comment>
<dbReference type="Gene3D" id="3.30.1240.10">
    <property type="match status" value="1"/>
</dbReference>
<organism evidence="1 2">
    <name type="scientific">Brotocaccenecus cirricatena</name>
    <dbReference type="NCBI Taxonomy" id="3064195"/>
    <lineage>
        <taxon>Bacteria</taxon>
        <taxon>Bacillati</taxon>
        <taxon>Bacillota</taxon>
        <taxon>Clostridia</taxon>
        <taxon>Eubacteriales</taxon>
        <taxon>Oscillospiraceae</taxon>
        <taxon>Brotocaccenecus</taxon>
    </lineage>
</organism>
<dbReference type="PROSITE" id="PS01229">
    <property type="entry name" value="COF_2"/>
    <property type="match status" value="1"/>
</dbReference>